<organism evidence="1 2">
    <name type="scientific">Ciona savignyi</name>
    <name type="common">Pacific transparent sea squirt</name>
    <dbReference type="NCBI Taxonomy" id="51511"/>
    <lineage>
        <taxon>Eukaryota</taxon>
        <taxon>Metazoa</taxon>
        <taxon>Chordata</taxon>
        <taxon>Tunicata</taxon>
        <taxon>Ascidiacea</taxon>
        <taxon>Phlebobranchia</taxon>
        <taxon>Cionidae</taxon>
        <taxon>Ciona</taxon>
    </lineage>
</organism>
<dbReference type="Proteomes" id="UP000007875">
    <property type="component" value="Unassembled WGS sequence"/>
</dbReference>
<dbReference type="InParanoid" id="H2YCS6"/>
<dbReference type="AlphaFoldDB" id="H2YCS6"/>
<reference evidence="1" key="3">
    <citation type="submission" date="2025-09" db="UniProtKB">
        <authorList>
            <consortium name="Ensembl"/>
        </authorList>
    </citation>
    <scope>IDENTIFICATION</scope>
</reference>
<dbReference type="Gene3D" id="3.30.710.10">
    <property type="entry name" value="Potassium Channel Kv1.1, Chain A"/>
    <property type="match status" value="1"/>
</dbReference>
<sequence>MKYNCLKSIAVCVMDALRIARLENSKITSLSNDEIWEIMELADMLALEFSAKNCDRILSSRLNANNCIEVCGLADTFSRQTLVRDAVYVILDNWIGRDIEQFVNFKILKPNNIYIKHNELSNELPINKTPATIPMELLNTRISRLAFQHSESLEGLLSGFIISHQFYFVGGFGYRPQSKC</sequence>
<evidence type="ECO:0000313" key="2">
    <source>
        <dbReference type="Proteomes" id="UP000007875"/>
    </source>
</evidence>
<proteinExistence type="predicted"/>
<dbReference type="HOGENOM" id="CLU_1499573_0_0_1"/>
<name>H2YCS6_CIOSA</name>
<protein>
    <submittedName>
        <fullName evidence="1">Uncharacterized protein</fullName>
    </submittedName>
</protein>
<reference evidence="1" key="2">
    <citation type="submission" date="2025-08" db="UniProtKB">
        <authorList>
            <consortium name="Ensembl"/>
        </authorList>
    </citation>
    <scope>IDENTIFICATION</scope>
</reference>
<reference evidence="2" key="1">
    <citation type="submission" date="2003-08" db="EMBL/GenBank/DDBJ databases">
        <authorList>
            <person name="Birren B."/>
            <person name="Nusbaum C."/>
            <person name="Abebe A."/>
            <person name="Abouelleil A."/>
            <person name="Adekoya E."/>
            <person name="Ait-zahra M."/>
            <person name="Allen N."/>
            <person name="Allen T."/>
            <person name="An P."/>
            <person name="Anderson M."/>
            <person name="Anderson S."/>
            <person name="Arachchi H."/>
            <person name="Armbruster J."/>
            <person name="Bachantsang P."/>
            <person name="Baldwin J."/>
            <person name="Barry A."/>
            <person name="Bayul T."/>
            <person name="Blitshsteyn B."/>
            <person name="Bloom T."/>
            <person name="Blye J."/>
            <person name="Boguslavskiy L."/>
            <person name="Borowsky M."/>
            <person name="Boukhgalter B."/>
            <person name="Brunache A."/>
            <person name="Butler J."/>
            <person name="Calixte N."/>
            <person name="Calvo S."/>
            <person name="Camarata J."/>
            <person name="Campo K."/>
            <person name="Chang J."/>
            <person name="Cheshatsang Y."/>
            <person name="Citroen M."/>
            <person name="Collymore A."/>
            <person name="Considine T."/>
            <person name="Cook A."/>
            <person name="Cooke P."/>
            <person name="Corum B."/>
            <person name="Cuomo C."/>
            <person name="David R."/>
            <person name="Dawoe T."/>
            <person name="Degray S."/>
            <person name="Dodge S."/>
            <person name="Dooley K."/>
            <person name="Dorje P."/>
            <person name="Dorjee K."/>
            <person name="Dorris L."/>
            <person name="Duffey N."/>
            <person name="Dupes A."/>
            <person name="Elkins T."/>
            <person name="Engels R."/>
            <person name="Erickson J."/>
            <person name="Farina A."/>
            <person name="Faro S."/>
            <person name="Ferreira P."/>
            <person name="Fischer H."/>
            <person name="Fitzgerald M."/>
            <person name="Foley K."/>
            <person name="Gage D."/>
            <person name="Galagan J."/>
            <person name="Gearin G."/>
            <person name="Gnerre S."/>
            <person name="Gnirke A."/>
            <person name="Goyette A."/>
            <person name="Graham J."/>
            <person name="Grandbois E."/>
            <person name="Gyaltsen K."/>
            <person name="Hafez N."/>
            <person name="Hagopian D."/>
            <person name="Hagos B."/>
            <person name="Hall J."/>
            <person name="Hatcher B."/>
            <person name="Heller A."/>
            <person name="Higgins H."/>
            <person name="Honan T."/>
            <person name="Horn A."/>
            <person name="Houde N."/>
            <person name="Hughes L."/>
            <person name="Hulme W."/>
            <person name="Husby E."/>
            <person name="Iliev I."/>
            <person name="Jaffe D."/>
            <person name="Jones C."/>
            <person name="Kamal M."/>
            <person name="Kamat A."/>
            <person name="Kamvysselis M."/>
            <person name="Karlsson E."/>
            <person name="Kells C."/>
            <person name="Kieu A."/>
            <person name="Kisner P."/>
            <person name="Kodira C."/>
            <person name="Kulbokas E."/>
            <person name="Labutti K."/>
            <person name="Lama D."/>
            <person name="Landers T."/>
            <person name="Leger J."/>
            <person name="Levine S."/>
            <person name="Lewis D."/>
            <person name="Lewis T."/>
            <person name="Lindblad-toh K."/>
            <person name="Liu X."/>
            <person name="Lokyitsang T."/>
            <person name="Lokyitsang Y."/>
            <person name="Lucien O."/>
            <person name="Lui A."/>
            <person name="Ma L.J."/>
            <person name="Mabbitt R."/>
            <person name="Macdonald J."/>
            <person name="Maclean C."/>
            <person name="Major J."/>
            <person name="Manning J."/>
            <person name="Marabella R."/>
            <person name="Maru K."/>
            <person name="Matthews C."/>
            <person name="Mauceli E."/>
            <person name="Mccarthy M."/>
            <person name="Mcdonough S."/>
            <person name="Mcghee T."/>
            <person name="Meldrim J."/>
            <person name="Meneus L."/>
            <person name="Mesirov J."/>
            <person name="Mihalev A."/>
            <person name="Mihova T."/>
            <person name="Mikkelsen T."/>
            <person name="Mlenga V."/>
            <person name="Moru K."/>
            <person name="Mozes J."/>
            <person name="Mulrain L."/>
            <person name="Munson G."/>
            <person name="Naylor J."/>
            <person name="Newes C."/>
            <person name="Nguyen C."/>
            <person name="Nguyen N."/>
            <person name="Nguyen T."/>
            <person name="Nicol R."/>
            <person name="Nielsen C."/>
            <person name="Nizzari M."/>
            <person name="Norbu C."/>
            <person name="Norbu N."/>
            <person name="O'donnell P."/>
            <person name="Okoawo O."/>
            <person name="O'leary S."/>
            <person name="Omotosho B."/>
            <person name="O'neill K."/>
            <person name="Osman S."/>
            <person name="Parker S."/>
            <person name="Perrin D."/>
            <person name="Phunkhang P."/>
            <person name="Piqani B."/>
            <person name="Purcell S."/>
            <person name="Rachupka T."/>
            <person name="Ramasamy U."/>
            <person name="Rameau R."/>
            <person name="Ray V."/>
            <person name="Raymond C."/>
            <person name="Retta R."/>
            <person name="Richardson S."/>
            <person name="Rise C."/>
            <person name="Rodriguez J."/>
            <person name="Rogers J."/>
            <person name="Rogov P."/>
            <person name="Rutman M."/>
            <person name="Schupbach R."/>
            <person name="Seaman C."/>
            <person name="Settipalli S."/>
            <person name="Sharpe T."/>
            <person name="Sheridan J."/>
            <person name="Sherpa N."/>
            <person name="Shi J."/>
            <person name="Smirnov S."/>
            <person name="Smith C."/>
            <person name="Sougnez C."/>
            <person name="Spencer B."/>
            <person name="Stalker J."/>
            <person name="Stange-thomann N."/>
            <person name="Stavropoulos S."/>
            <person name="Stetson K."/>
            <person name="Stone C."/>
            <person name="Stone S."/>
            <person name="Stubbs M."/>
            <person name="Talamas J."/>
            <person name="Tchuinga P."/>
            <person name="Tenzing P."/>
            <person name="Tesfaye S."/>
            <person name="Theodore J."/>
            <person name="Thoulutsang Y."/>
            <person name="Topham K."/>
            <person name="Towey S."/>
            <person name="Tsamla T."/>
            <person name="Tsomo N."/>
            <person name="Vallee D."/>
            <person name="Vassiliev H."/>
            <person name="Venkataraman V."/>
            <person name="Vinson J."/>
            <person name="Vo A."/>
            <person name="Wade C."/>
            <person name="Wang S."/>
            <person name="Wangchuk T."/>
            <person name="Wangdi T."/>
            <person name="Whittaker C."/>
            <person name="Wilkinson J."/>
            <person name="Wu Y."/>
            <person name="Wyman D."/>
            <person name="Yadav S."/>
            <person name="Yang S."/>
            <person name="Yang X."/>
            <person name="Yeager S."/>
            <person name="Yee E."/>
            <person name="Young G."/>
            <person name="Zainoun J."/>
            <person name="Zembeck L."/>
            <person name="Zimmer A."/>
            <person name="Zody M."/>
            <person name="Lander E."/>
        </authorList>
    </citation>
    <scope>NUCLEOTIDE SEQUENCE [LARGE SCALE GENOMIC DNA]</scope>
</reference>
<dbReference type="InterPro" id="IPR011333">
    <property type="entry name" value="SKP1/BTB/POZ_sf"/>
</dbReference>
<evidence type="ECO:0000313" key="1">
    <source>
        <dbReference type="Ensembl" id="ENSCSAVP00000003124.1"/>
    </source>
</evidence>
<keyword evidence="2" id="KW-1185">Reference proteome</keyword>
<accession>H2YCS6</accession>
<dbReference type="Ensembl" id="ENSCSAVT00000003171.1">
    <property type="protein sequence ID" value="ENSCSAVP00000003124.1"/>
    <property type="gene ID" value="ENSCSAVG00000001855.1"/>
</dbReference>